<evidence type="ECO:0000259" key="1">
    <source>
        <dbReference type="PROSITE" id="PS51462"/>
    </source>
</evidence>
<dbReference type="InterPro" id="IPR015797">
    <property type="entry name" value="NUDIX_hydrolase-like_dom_sf"/>
</dbReference>
<name>A0A917V236_9HYPH</name>
<comment type="caution">
    <text evidence="2">The sequence shown here is derived from an EMBL/GenBank/DDBJ whole genome shotgun (WGS) entry which is preliminary data.</text>
</comment>
<dbReference type="Proteomes" id="UP000600449">
    <property type="component" value="Unassembled WGS sequence"/>
</dbReference>
<sequence>MQIPPGTAPLRVEGLDEPVGTIGPGVAACLDGLARTTGDGWLLPSPGHDLQSALDASVERLIAAGLCDAPRGEAIDVRATRDGTALAQVDRAAAAPLGLLVRKVCLVARIAGDRPGVWLARRGPNQRTAPGLLDTTVAGGVKAGASDADTLAEEAFEEASLTRDVLAAARFAARLDRVAPMAEGLEREDLLVWDLDLPADVMPRPRDEEIAGFLVMPLPDLADALVAPRAFKPGAAIVLRNALARWGV</sequence>
<dbReference type="InterPro" id="IPR000086">
    <property type="entry name" value="NUDIX_hydrolase_dom"/>
</dbReference>
<dbReference type="AlphaFoldDB" id="A0A917V236"/>
<gene>
    <name evidence="2" type="ORF">GCM10011322_02550</name>
</gene>
<reference evidence="2 3" key="1">
    <citation type="journal article" date="2014" name="Int. J. Syst. Evol. Microbiol.">
        <title>Complete genome sequence of Corynebacterium casei LMG S-19264T (=DSM 44701T), isolated from a smear-ripened cheese.</title>
        <authorList>
            <consortium name="US DOE Joint Genome Institute (JGI-PGF)"/>
            <person name="Walter F."/>
            <person name="Albersmeier A."/>
            <person name="Kalinowski J."/>
            <person name="Ruckert C."/>
        </authorList>
    </citation>
    <scope>NUCLEOTIDE SEQUENCE [LARGE SCALE GENOMIC DNA]</scope>
    <source>
        <strain evidence="2 3">CGMCC 1.9161</strain>
    </source>
</reference>
<protein>
    <recommendedName>
        <fullName evidence="1">Nudix hydrolase domain-containing protein</fullName>
    </recommendedName>
</protein>
<dbReference type="GO" id="GO:0003824">
    <property type="term" value="F:catalytic activity"/>
    <property type="evidence" value="ECO:0007669"/>
    <property type="project" value="UniProtKB-ARBA"/>
</dbReference>
<dbReference type="SUPFAM" id="SSF55811">
    <property type="entry name" value="Nudix"/>
    <property type="match status" value="1"/>
</dbReference>
<dbReference type="EMBL" id="BMMF01000001">
    <property type="protein sequence ID" value="GGK19346.1"/>
    <property type="molecule type" value="Genomic_DNA"/>
</dbReference>
<dbReference type="Pfam" id="PF00293">
    <property type="entry name" value="NUDIX"/>
    <property type="match status" value="1"/>
</dbReference>
<proteinExistence type="predicted"/>
<evidence type="ECO:0000313" key="3">
    <source>
        <dbReference type="Proteomes" id="UP000600449"/>
    </source>
</evidence>
<organism evidence="2 3">
    <name type="scientific">Salinarimonas ramus</name>
    <dbReference type="NCBI Taxonomy" id="690164"/>
    <lineage>
        <taxon>Bacteria</taxon>
        <taxon>Pseudomonadati</taxon>
        <taxon>Pseudomonadota</taxon>
        <taxon>Alphaproteobacteria</taxon>
        <taxon>Hyphomicrobiales</taxon>
        <taxon>Salinarimonadaceae</taxon>
        <taxon>Salinarimonas</taxon>
    </lineage>
</organism>
<evidence type="ECO:0000313" key="2">
    <source>
        <dbReference type="EMBL" id="GGK19346.1"/>
    </source>
</evidence>
<accession>A0A917V236</accession>
<dbReference type="Gene3D" id="3.90.79.10">
    <property type="entry name" value="Nucleoside Triphosphate Pyrophosphohydrolase"/>
    <property type="match status" value="1"/>
</dbReference>
<keyword evidence="3" id="KW-1185">Reference proteome</keyword>
<feature type="domain" description="Nudix hydrolase" evidence="1">
    <location>
        <begin position="100"/>
        <end position="241"/>
    </location>
</feature>
<dbReference type="PROSITE" id="PS51462">
    <property type="entry name" value="NUDIX"/>
    <property type="match status" value="1"/>
</dbReference>
<dbReference type="RefSeq" id="WP_188908660.1">
    <property type="nucleotide sequence ID" value="NZ_BMMF01000001.1"/>
</dbReference>